<proteinExistence type="predicted"/>
<dbReference type="Gene3D" id="3.30.870.10">
    <property type="entry name" value="Endonuclease Chain A"/>
    <property type="match status" value="1"/>
</dbReference>
<keyword evidence="4" id="KW-0067">ATP-binding</keyword>
<evidence type="ECO:0000313" key="4">
    <source>
        <dbReference type="EMBL" id="MVW64167.1"/>
    </source>
</evidence>
<name>A0A7X3G7L2_9BURK</name>
<dbReference type="SMART" id="SM00487">
    <property type="entry name" value="DEXDc"/>
    <property type="match status" value="1"/>
</dbReference>
<dbReference type="PROSITE" id="PS51194">
    <property type="entry name" value="HELICASE_CTER"/>
    <property type="match status" value="1"/>
</dbReference>
<dbReference type="SUPFAM" id="SSF52540">
    <property type="entry name" value="P-loop containing nucleoside triphosphate hydrolases"/>
    <property type="match status" value="2"/>
</dbReference>
<dbReference type="GO" id="GO:0003677">
    <property type="term" value="F:DNA binding"/>
    <property type="evidence" value="ECO:0007669"/>
    <property type="project" value="InterPro"/>
</dbReference>
<dbReference type="GO" id="GO:0016787">
    <property type="term" value="F:hydrolase activity"/>
    <property type="evidence" value="ECO:0007669"/>
    <property type="project" value="InterPro"/>
</dbReference>
<keyword evidence="5" id="KW-1185">Reference proteome</keyword>
<keyword evidence="4" id="KW-0347">Helicase</keyword>
<dbReference type="InterPro" id="IPR014001">
    <property type="entry name" value="Helicase_ATP-bd"/>
</dbReference>
<comment type="caution">
    <text evidence="4">The sequence shown here is derived from an EMBL/GenBank/DDBJ whole genome shotgun (WGS) entry which is preliminary data.</text>
</comment>
<organism evidence="4 5">
    <name type="scientific">Massilia cellulosiltytica</name>
    <dbReference type="NCBI Taxonomy" id="2683234"/>
    <lineage>
        <taxon>Bacteria</taxon>
        <taxon>Pseudomonadati</taxon>
        <taxon>Pseudomonadota</taxon>
        <taxon>Betaproteobacteria</taxon>
        <taxon>Burkholderiales</taxon>
        <taxon>Oxalobacteraceae</taxon>
        <taxon>Telluria group</taxon>
        <taxon>Massilia</taxon>
    </lineage>
</organism>
<feature type="domain" description="Helicase ATP-binding" evidence="2">
    <location>
        <begin position="257"/>
        <end position="411"/>
    </location>
</feature>
<dbReference type="Proteomes" id="UP000443353">
    <property type="component" value="Unassembled WGS sequence"/>
</dbReference>
<dbReference type="PROSITE" id="PS50035">
    <property type="entry name" value="PLD"/>
    <property type="match status" value="1"/>
</dbReference>
<keyword evidence="4" id="KW-0378">Hydrolase</keyword>
<dbReference type="GO" id="GO:0004386">
    <property type="term" value="F:helicase activity"/>
    <property type="evidence" value="ECO:0007669"/>
    <property type="project" value="UniProtKB-KW"/>
</dbReference>
<evidence type="ECO:0000259" key="1">
    <source>
        <dbReference type="PROSITE" id="PS50035"/>
    </source>
</evidence>
<dbReference type="CDD" id="cd09179">
    <property type="entry name" value="PLDc_N_DEXD_a"/>
    <property type="match status" value="1"/>
</dbReference>
<dbReference type="GO" id="GO:0005524">
    <property type="term" value="F:ATP binding"/>
    <property type="evidence" value="ECO:0007669"/>
    <property type="project" value="InterPro"/>
</dbReference>
<dbReference type="PROSITE" id="PS51192">
    <property type="entry name" value="HELICASE_ATP_BIND_1"/>
    <property type="match status" value="1"/>
</dbReference>
<accession>A0A7X3G7L2</accession>
<dbReference type="GO" id="GO:0005829">
    <property type="term" value="C:cytosol"/>
    <property type="evidence" value="ECO:0007669"/>
    <property type="project" value="TreeGrafter"/>
</dbReference>
<dbReference type="InterPro" id="IPR006935">
    <property type="entry name" value="Helicase/UvrB_N"/>
</dbReference>
<gene>
    <name evidence="4" type="ORF">GPY61_29980</name>
</gene>
<evidence type="ECO:0000313" key="5">
    <source>
        <dbReference type="Proteomes" id="UP000443353"/>
    </source>
</evidence>
<reference evidence="4 5" key="1">
    <citation type="submission" date="2019-12" db="EMBL/GenBank/DDBJ databases">
        <authorList>
            <person name="Li C."/>
            <person name="Zhao J."/>
        </authorList>
    </citation>
    <scope>NUCLEOTIDE SEQUENCE [LARGE SCALE GENOMIC DNA]</scope>
    <source>
        <strain evidence="4 5">NEAU-DD11</strain>
    </source>
</reference>
<dbReference type="SMART" id="SM00490">
    <property type="entry name" value="HELICc"/>
    <property type="match status" value="1"/>
</dbReference>
<dbReference type="PANTHER" id="PTHR47396">
    <property type="entry name" value="TYPE I RESTRICTION ENZYME ECOKI R PROTEIN"/>
    <property type="match status" value="1"/>
</dbReference>
<dbReference type="InterPro" id="IPR001650">
    <property type="entry name" value="Helicase_C-like"/>
</dbReference>
<keyword evidence="4" id="KW-0547">Nucleotide-binding</keyword>
<sequence>MSLPTLTELVLKRHYQSDEDDIMSTFYRPLLDRAVLYQRAVGYFSEQSLISCAAELSNFIGRDGRIQLIIGCFISPEELASVSTVNLVEAEKLLLRQRLIATLRAIEAGHPPSAKIIGTLVAAGIAELRFAVRQRGIYHEKFGIFEDGDGNKVAFIGSANETEAALAPGRNHESFAVFKSIEPEIYAAYGEGLEQRFESLWAGDTKETRIYTIDEESLAVMRSLAAKQQATDAVDKPVLPRLAASKPLRDYQQEALKAWQANRYRGILAMATGTGKTRTAIEAVRKFRQNVPNGAVVVTVPYQNLALQWIEALREHGMEVCAVFANSQDWVKQVQNNLLAAQLGPADMPCFVCVNNTFKSDRFQELLALLDDAVEKNHLLIVDECHHFNSPEHIAKLPVHFKFRLGLSATPYDQFAQHYLDTYFGQIVFEFSLARAIDEGFLTPYRYHILPVRLDEQETAVYEDLTRKIVQIAGSEETLTPENLAKVQPLLLKRARLVGACRDKLTVLRDHLERTGRQSFTLFYCGDGSVDDDEGGSARQVERVSGLLHDVGWSSARITADESLTQREALLVKLKEQRLDAIVSIKVLDEGIDIPDCRSAYLLASQTSDRQGIQRRGRVLRKAEGKDKAELYDFVVLGGVGHSSAMKSLARRELRRADNFASHAIGAEALQRRIHDLRVELGISIETQHEHSV</sequence>
<dbReference type="AlphaFoldDB" id="A0A7X3G7L2"/>
<dbReference type="InterPro" id="IPR001736">
    <property type="entry name" value="PLipase_D/transphosphatidylase"/>
</dbReference>
<feature type="domain" description="Helicase C-terminal" evidence="3">
    <location>
        <begin position="507"/>
        <end position="678"/>
    </location>
</feature>
<dbReference type="Pfam" id="PF00271">
    <property type="entry name" value="Helicase_C"/>
    <property type="match status" value="1"/>
</dbReference>
<protein>
    <submittedName>
        <fullName evidence="4">DEAD/DEAH box helicase</fullName>
    </submittedName>
</protein>
<feature type="domain" description="PLD phosphodiesterase" evidence="1">
    <location>
        <begin position="134"/>
        <end position="165"/>
    </location>
</feature>
<dbReference type="Pfam" id="PF04851">
    <property type="entry name" value="ResIII"/>
    <property type="match status" value="1"/>
</dbReference>
<evidence type="ECO:0000259" key="3">
    <source>
        <dbReference type="PROSITE" id="PS51194"/>
    </source>
</evidence>
<evidence type="ECO:0000259" key="2">
    <source>
        <dbReference type="PROSITE" id="PS51192"/>
    </source>
</evidence>
<dbReference type="InterPro" id="IPR050742">
    <property type="entry name" value="Helicase_Restrict-Modif_Enz"/>
</dbReference>
<dbReference type="PANTHER" id="PTHR47396:SF1">
    <property type="entry name" value="ATP-DEPENDENT HELICASE IRC3-RELATED"/>
    <property type="match status" value="1"/>
</dbReference>
<dbReference type="InterPro" id="IPR027417">
    <property type="entry name" value="P-loop_NTPase"/>
</dbReference>
<dbReference type="EMBL" id="WSES01000012">
    <property type="protein sequence ID" value="MVW64167.1"/>
    <property type="molecule type" value="Genomic_DNA"/>
</dbReference>
<dbReference type="Gene3D" id="3.40.50.300">
    <property type="entry name" value="P-loop containing nucleotide triphosphate hydrolases"/>
    <property type="match status" value="2"/>
</dbReference>
<dbReference type="GO" id="GO:0006793">
    <property type="term" value="P:phosphorus metabolic process"/>
    <property type="evidence" value="ECO:0007669"/>
    <property type="project" value="UniProtKB-ARBA"/>
</dbReference>